<dbReference type="EMBL" id="QGAL01000015">
    <property type="protein sequence ID" value="TKK13052.1"/>
    <property type="molecule type" value="Genomic_DNA"/>
</dbReference>
<sequence>MILRKLTWPLLRMLLRYIRRQIVNRILGYCRHAGRPEKAIHRVRWALIVLFRILLRLLRERLIKRNTVATFSPDSASC</sequence>
<protein>
    <submittedName>
        <fullName evidence="1">Uncharacterized protein</fullName>
    </submittedName>
</protein>
<name>A0AB38NY65_9ENTR</name>
<evidence type="ECO:0000313" key="2">
    <source>
        <dbReference type="Proteomes" id="UP000306327"/>
    </source>
</evidence>
<comment type="caution">
    <text evidence="1">The sequence shown here is derived from an EMBL/GenBank/DDBJ whole genome shotgun (WGS) entry which is preliminary data.</text>
</comment>
<organism evidence="1 2">
    <name type="scientific">Enterobacter cancerogenus</name>
    <dbReference type="NCBI Taxonomy" id="69218"/>
    <lineage>
        <taxon>Bacteria</taxon>
        <taxon>Pseudomonadati</taxon>
        <taxon>Pseudomonadota</taxon>
        <taxon>Gammaproteobacteria</taxon>
        <taxon>Enterobacterales</taxon>
        <taxon>Enterobacteriaceae</taxon>
        <taxon>Enterobacter</taxon>
        <taxon>Enterobacter cloacae complex</taxon>
    </lineage>
</organism>
<dbReference type="Proteomes" id="UP000306327">
    <property type="component" value="Unassembled WGS sequence"/>
</dbReference>
<gene>
    <name evidence="1" type="ORF">EcCFBP13530_23275</name>
</gene>
<reference evidence="1 2" key="1">
    <citation type="journal article" date="2019" name="Sci. Rep.">
        <title>Differences in resource use lead to coexistence of seed-transmitted microbial populations.</title>
        <authorList>
            <person name="Torres-Cortes G."/>
            <person name="Garcia B.J."/>
            <person name="Compant S."/>
            <person name="Rezki S."/>
            <person name="Jones P."/>
            <person name="Preveaux A."/>
            <person name="Briand M."/>
            <person name="Roulet A."/>
            <person name="Bouchez O."/>
            <person name="Jacobson D."/>
            <person name="Barret M."/>
        </authorList>
    </citation>
    <scope>NUCLEOTIDE SEQUENCE [LARGE SCALE GENOMIC DNA]</scope>
    <source>
        <strain evidence="1 2">CFBP13530</strain>
    </source>
</reference>
<proteinExistence type="predicted"/>
<dbReference type="AlphaFoldDB" id="A0AB38NY65"/>
<accession>A0AB38NY65</accession>
<evidence type="ECO:0000313" key="1">
    <source>
        <dbReference type="EMBL" id="TKK13052.1"/>
    </source>
</evidence>